<evidence type="ECO:0000256" key="5">
    <source>
        <dbReference type="ARBA" id="ARBA00022692"/>
    </source>
</evidence>
<dbReference type="GO" id="GO:0005886">
    <property type="term" value="C:plasma membrane"/>
    <property type="evidence" value="ECO:0007669"/>
    <property type="project" value="UniProtKB-SubCell"/>
</dbReference>
<evidence type="ECO:0000256" key="3">
    <source>
        <dbReference type="ARBA" id="ARBA00022475"/>
    </source>
</evidence>
<evidence type="ECO:0000256" key="4">
    <source>
        <dbReference type="ARBA" id="ARBA00022519"/>
    </source>
</evidence>
<keyword evidence="3" id="KW-1003">Cell membrane</keyword>
<dbReference type="PANTHER" id="PTHR35011:SF10">
    <property type="entry name" value="TRAP TRANSPORTER SMALL PERMEASE PROTEIN"/>
    <property type="match status" value="1"/>
</dbReference>
<evidence type="ECO:0000256" key="8">
    <source>
        <dbReference type="SAM" id="Phobius"/>
    </source>
</evidence>
<name>X1VQ90_9ZZZZ</name>
<dbReference type="InterPro" id="IPR055348">
    <property type="entry name" value="DctQ"/>
</dbReference>
<dbReference type="GO" id="GO:0022857">
    <property type="term" value="F:transmembrane transporter activity"/>
    <property type="evidence" value="ECO:0007669"/>
    <property type="project" value="TreeGrafter"/>
</dbReference>
<feature type="non-terminal residue" evidence="10">
    <location>
        <position position="1"/>
    </location>
</feature>
<evidence type="ECO:0000256" key="6">
    <source>
        <dbReference type="ARBA" id="ARBA00022989"/>
    </source>
</evidence>
<proteinExistence type="predicted"/>
<evidence type="ECO:0000256" key="7">
    <source>
        <dbReference type="ARBA" id="ARBA00023136"/>
    </source>
</evidence>
<evidence type="ECO:0000313" key="10">
    <source>
        <dbReference type="EMBL" id="GAJ22377.1"/>
    </source>
</evidence>
<feature type="transmembrane region" description="Helical" evidence="8">
    <location>
        <begin position="48"/>
        <end position="70"/>
    </location>
</feature>
<keyword evidence="5 8" id="KW-0812">Transmembrane</keyword>
<feature type="transmembrane region" description="Helical" evidence="8">
    <location>
        <begin position="90"/>
        <end position="110"/>
    </location>
</feature>
<evidence type="ECO:0000256" key="2">
    <source>
        <dbReference type="ARBA" id="ARBA00022448"/>
    </source>
</evidence>
<comment type="caution">
    <text evidence="10">The sequence shown here is derived from an EMBL/GenBank/DDBJ whole genome shotgun (WGS) entry which is preliminary data.</text>
</comment>
<dbReference type="AlphaFoldDB" id="X1VQ90"/>
<accession>X1VQ90</accession>
<dbReference type="InterPro" id="IPR007387">
    <property type="entry name" value="TRAP_DctQ"/>
</dbReference>
<protein>
    <recommendedName>
        <fullName evidence="9">Tripartite ATP-independent periplasmic transporters DctQ component domain-containing protein</fullName>
    </recommendedName>
</protein>
<keyword evidence="4" id="KW-0997">Cell inner membrane</keyword>
<dbReference type="Pfam" id="PF04290">
    <property type="entry name" value="DctQ"/>
    <property type="match status" value="1"/>
</dbReference>
<dbReference type="PANTHER" id="PTHR35011">
    <property type="entry name" value="2,3-DIKETO-L-GULONATE TRAP TRANSPORTER SMALL PERMEASE PROTEIN YIAM"/>
    <property type="match status" value="1"/>
</dbReference>
<keyword evidence="2" id="KW-0813">Transport</keyword>
<evidence type="ECO:0000256" key="1">
    <source>
        <dbReference type="ARBA" id="ARBA00004429"/>
    </source>
</evidence>
<comment type="subcellular location">
    <subcellularLocation>
        <location evidence="1">Cell inner membrane</location>
        <topology evidence="1">Multi-pass membrane protein</topology>
    </subcellularLocation>
</comment>
<gene>
    <name evidence="10" type="ORF">S12H4_57326</name>
</gene>
<dbReference type="GO" id="GO:0015740">
    <property type="term" value="P:C4-dicarboxylate transport"/>
    <property type="evidence" value="ECO:0007669"/>
    <property type="project" value="TreeGrafter"/>
</dbReference>
<reference evidence="10" key="1">
    <citation type="journal article" date="2014" name="Front. Microbiol.">
        <title>High frequency of phylogenetically diverse reductive dehalogenase-homologous genes in deep subseafloor sedimentary metagenomes.</title>
        <authorList>
            <person name="Kawai M."/>
            <person name="Futagami T."/>
            <person name="Toyoda A."/>
            <person name="Takaki Y."/>
            <person name="Nishi S."/>
            <person name="Hori S."/>
            <person name="Arai W."/>
            <person name="Tsubouchi T."/>
            <person name="Morono Y."/>
            <person name="Uchiyama I."/>
            <person name="Ito T."/>
            <person name="Fujiyama A."/>
            <person name="Inagaki F."/>
            <person name="Takami H."/>
        </authorList>
    </citation>
    <scope>NUCLEOTIDE SEQUENCE</scope>
    <source>
        <strain evidence="10">Expedition CK06-06</strain>
    </source>
</reference>
<evidence type="ECO:0000259" key="9">
    <source>
        <dbReference type="Pfam" id="PF04290"/>
    </source>
</evidence>
<sequence>SLTIYLLESLSSLPSQFSNRIFSHTAQTAKAHVSVDLFIRRLPPRARAISDLATTFLALVLFSLIAWQGVVTAKLYHDAGRLIYVIHWPLAPFQLFVSLGALVLCLVFIMEMIQLFRQMKGGS</sequence>
<organism evidence="10">
    <name type="scientific">marine sediment metagenome</name>
    <dbReference type="NCBI Taxonomy" id="412755"/>
    <lineage>
        <taxon>unclassified sequences</taxon>
        <taxon>metagenomes</taxon>
        <taxon>ecological metagenomes</taxon>
    </lineage>
</organism>
<keyword evidence="6 8" id="KW-1133">Transmembrane helix</keyword>
<feature type="domain" description="Tripartite ATP-independent periplasmic transporters DctQ component" evidence="9">
    <location>
        <begin position="25"/>
        <end position="117"/>
    </location>
</feature>
<dbReference type="EMBL" id="BARW01037051">
    <property type="protein sequence ID" value="GAJ22377.1"/>
    <property type="molecule type" value="Genomic_DNA"/>
</dbReference>
<keyword evidence="7 8" id="KW-0472">Membrane</keyword>